<dbReference type="Proteomes" id="UP000221369">
    <property type="component" value="Unassembled WGS sequence"/>
</dbReference>
<feature type="compositionally biased region" description="Basic and acidic residues" evidence="1">
    <location>
        <begin position="99"/>
        <end position="111"/>
    </location>
</feature>
<keyword evidence="4" id="KW-1185">Reference proteome</keyword>
<dbReference type="AlphaFoldDB" id="A0A2A9DSQ9"/>
<organism evidence="3 4">
    <name type="scientific">Paramicrobacterium agarici</name>
    <dbReference type="NCBI Taxonomy" id="630514"/>
    <lineage>
        <taxon>Bacteria</taxon>
        <taxon>Bacillati</taxon>
        <taxon>Actinomycetota</taxon>
        <taxon>Actinomycetes</taxon>
        <taxon>Micrococcales</taxon>
        <taxon>Microbacteriaceae</taxon>
        <taxon>Paramicrobacterium</taxon>
    </lineage>
</organism>
<evidence type="ECO:0000313" key="3">
    <source>
        <dbReference type="EMBL" id="PFG29401.1"/>
    </source>
</evidence>
<accession>A0A2A9DSQ9</accession>
<feature type="transmembrane region" description="Helical" evidence="2">
    <location>
        <begin position="33"/>
        <end position="51"/>
    </location>
</feature>
<evidence type="ECO:0000256" key="2">
    <source>
        <dbReference type="SAM" id="Phobius"/>
    </source>
</evidence>
<dbReference type="InterPro" id="IPR025323">
    <property type="entry name" value="DUF4229"/>
</dbReference>
<proteinExistence type="predicted"/>
<keyword evidence="2" id="KW-0472">Membrane</keyword>
<keyword evidence="2" id="KW-0812">Transmembrane</keyword>
<dbReference type="RefSeq" id="WP_098405988.1">
    <property type="nucleotide sequence ID" value="NZ_PDJE01000001.1"/>
</dbReference>
<evidence type="ECO:0000256" key="1">
    <source>
        <dbReference type="SAM" id="MobiDB-lite"/>
    </source>
</evidence>
<feature type="transmembrane region" description="Helical" evidence="2">
    <location>
        <begin position="7"/>
        <end position="27"/>
    </location>
</feature>
<keyword evidence="2" id="KW-1133">Transmembrane helix</keyword>
<feature type="region of interest" description="Disordered" evidence="1">
    <location>
        <begin position="62"/>
        <end position="111"/>
    </location>
</feature>
<dbReference type="Pfam" id="PF14012">
    <property type="entry name" value="DUF4229"/>
    <property type="match status" value="1"/>
</dbReference>
<gene>
    <name evidence="3" type="ORF">ATJ78_0306</name>
</gene>
<reference evidence="3 4" key="1">
    <citation type="submission" date="2017-10" db="EMBL/GenBank/DDBJ databases">
        <title>Sequencing the genomes of 1000 actinobacteria strains.</title>
        <authorList>
            <person name="Klenk H.-P."/>
        </authorList>
    </citation>
    <scope>NUCLEOTIDE SEQUENCE [LARGE SCALE GENOMIC DNA]</scope>
    <source>
        <strain evidence="3 4">DSM 21798</strain>
    </source>
</reference>
<protein>
    <submittedName>
        <fullName evidence="3">Uncharacterized protein DUF4229</fullName>
    </submittedName>
</protein>
<sequence length="111" mass="12145">MKRIPPAVTYTILRLLTFFVPLAILLLLGFNEWFSAIVAALIGFAVSLIFLRRSRDQVSEAIHSKRTGADAAKPHETPTDEEAEDDVVDHAAPEPGATDGKRSRRDDSATA</sequence>
<dbReference type="EMBL" id="PDJE01000001">
    <property type="protein sequence ID" value="PFG29401.1"/>
    <property type="molecule type" value="Genomic_DNA"/>
</dbReference>
<name>A0A2A9DSQ9_9MICO</name>
<comment type="caution">
    <text evidence="3">The sequence shown here is derived from an EMBL/GenBank/DDBJ whole genome shotgun (WGS) entry which is preliminary data.</text>
</comment>
<evidence type="ECO:0000313" key="4">
    <source>
        <dbReference type="Proteomes" id="UP000221369"/>
    </source>
</evidence>